<dbReference type="SUPFAM" id="SSF82199">
    <property type="entry name" value="SET domain"/>
    <property type="match status" value="1"/>
</dbReference>
<evidence type="ECO:0000259" key="1">
    <source>
        <dbReference type="PROSITE" id="PS50280"/>
    </source>
</evidence>
<dbReference type="InterPro" id="IPR009207">
    <property type="entry name" value="SET7_MeTrfase"/>
</dbReference>
<gene>
    <name evidence="2" type="ORF">BOTBODRAFT_86667</name>
</gene>
<evidence type="ECO:0000313" key="2">
    <source>
        <dbReference type="EMBL" id="KDQ20811.1"/>
    </source>
</evidence>
<dbReference type="GO" id="GO:0062122">
    <property type="term" value="F:histone H3K37 methyltransferase activity"/>
    <property type="evidence" value="ECO:0007669"/>
    <property type="project" value="InterPro"/>
</dbReference>
<feature type="non-terminal residue" evidence="2">
    <location>
        <position position="99"/>
    </location>
</feature>
<dbReference type="InParanoid" id="A0A067NAP4"/>
<reference evidence="3" key="1">
    <citation type="journal article" date="2014" name="Proc. Natl. Acad. Sci. U.S.A.">
        <title>Extensive sampling of basidiomycete genomes demonstrates inadequacy of the white-rot/brown-rot paradigm for wood decay fungi.</title>
        <authorList>
            <person name="Riley R."/>
            <person name="Salamov A.A."/>
            <person name="Brown D.W."/>
            <person name="Nagy L.G."/>
            <person name="Floudas D."/>
            <person name="Held B.W."/>
            <person name="Levasseur A."/>
            <person name="Lombard V."/>
            <person name="Morin E."/>
            <person name="Otillar R."/>
            <person name="Lindquist E.A."/>
            <person name="Sun H."/>
            <person name="LaButti K.M."/>
            <person name="Schmutz J."/>
            <person name="Jabbour D."/>
            <person name="Luo H."/>
            <person name="Baker S.E."/>
            <person name="Pisabarro A.G."/>
            <person name="Walton J.D."/>
            <person name="Blanchette R.A."/>
            <person name="Henrissat B."/>
            <person name="Martin F."/>
            <person name="Cullen D."/>
            <person name="Hibbett D.S."/>
            <person name="Grigoriev I.V."/>
        </authorList>
    </citation>
    <scope>NUCLEOTIDE SEQUENCE [LARGE SCALE GENOMIC DNA]</scope>
    <source>
        <strain evidence="3">FD-172 SS1</strain>
    </source>
</reference>
<dbReference type="HOGENOM" id="CLU_124044_1_1_1"/>
<dbReference type="STRING" id="930990.A0A067NAP4"/>
<accession>A0A067NAP4</accession>
<feature type="domain" description="SET" evidence="1">
    <location>
        <begin position="1"/>
        <end position="94"/>
    </location>
</feature>
<dbReference type="EMBL" id="KL198017">
    <property type="protein sequence ID" value="KDQ20811.1"/>
    <property type="molecule type" value="Genomic_DNA"/>
</dbReference>
<feature type="non-terminal residue" evidence="2">
    <location>
        <position position="1"/>
    </location>
</feature>
<dbReference type="Proteomes" id="UP000027195">
    <property type="component" value="Unassembled WGS sequence"/>
</dbReference>
<dbReference type="CDD" id="cd10540">
    <property type="entry name" value="SET_SpSet7-like"/>
    <property type="match status" value="1"/>
</dbReference>
<dbReference type="InterPro" id="IPR001214">
    <property type="entry name" value="SET_dom"/>
</dbReference>
<dbReference type="Gene3D" id="2.170.270.10">
    <property type="entry name" value="SET domain"/>
    <property type="match status" value="1"/>
</dbReference>
<organism evidence="2 3">
    <name type="scientific">Botryobasidium botryosum (strain FD-172 SS1)</name>
    <dbReference type="NCBI Taxonomy" id="930990"/>
    <lineage>
        <taxon>Eukaryota</taxon>
        <taxon>Fungi</taxon>
        <taxon>Dikarya</taxon>
        <taxon>Basidiomycota</taxon>
        <taxon>Agaricomycotina</taxon>
        <taxon>Agaricomycetes</taxon>
        <taxon>Cantharellales</taxon>
        <taxon>Botryobasidiaceae</taxon>
        <taxon>Botryobasidium</taxon>
    </lineage>
</organism>
<sequence length="99" mass="11274">ATRAIPAGTLIDVSPVLLFAKDDYERHGRHTVLDHYTFVWRDGRMALALGLGSIFNHSSDQPNVTFVLDHQNLAIRYTTARAIQPDEELNIFYGTNLWF</sequence>
<dbReference type="InterPro" id="IPR046341">
    <property type="entry name" value="SET_dom_sf"/>
</dbReference>
<dbReference type="PROSITE" id="PS50280">
    <property type="entry name" value="SET"/>
    <property type="match status" value="1"/>
</dbReference>
<dbReference type="OrthoDB" id="3180714at2759"/>
<protein>
    <recommendedName>
        <fullName evidence="1">SET domain-containing protein</fullName>
    </recommendedName>
</protein>
<name>A0A067NAP4_BOTB1</name>
<dbReference type="AlphaFoldDB" id="A0A067NAP4"/>
<proteinExistence type="predicted"/>
<dbReference type="Pfam" id="PF00856">
    <property type="entry name" value="SET"/>
    <property type="match status" value="1"/>
</dbReference>
<evidence type="ECO:0000313" key="3">
    <source>
        <dbReference type="Proteomes" id="UP000027195"/>
    </source>
</evidence>
<keyword evidence="3" id="KW-1185">Reference proteome</keyword>
<dbReference type="PIRSF" id="PIRSF022536">
    <property type="entry name" value="A612L_SET"/>
    <property type="match status" value="1"/>
</dbReference>